<protein>
    <submittedName>
        <fullName evidence="3">Uncharacterized protein</fullName>
    </submittedName>
</protein>
<feature type="compositionally biased region" description="Basic and acidic residues" evidence="2">
    <location>
        <begin position="464"/>
        <end position="473"/>
    </location>
</feature>
<dbReference type="AlphaFoldDB" id="A0AAE0ESM1"/>
<evidence type="ECO:0000256" key="1">
    <source>
        <dbReference type="SAM" id="Coils"/>
    </source>
</evidence>
<feature type="compositionally biased region" description="Basic and acidic residues" evidence="2">
    <location>
        <begin position="198"/>
        <end position="207"/>
    </location>
</feature>
<comment type="caution">
    <text evidence="3">The sequence shown here is derived from an EMBL/GenBank/DDBJ whole genome shotgun (WGS) entry which is preliminary data.</text>
</comment>
<evidence type="ECO:0000256" key="2">
    <source>
        <dbReference type="SAM" id="MobiDB-lite"/>
    </source>
</evidence>
<dbReference type="Proteomes" id="UP001190700">
    <property type="component" value="Unassembled WGS sequence"/>
</dbReference>
<proteinExistence type="predicted"/>
<feature type="compositionally biased region" description="Low complexity" evidence="2">
    <location>
        <begin position="474"/>
        <end position="484"/>
    </location>
</feature>
<feature type="compositionally biased region" description="Basic and acidic residues" evidence="2">
    <location>
        <begin position="77"/>
        <end position="89"/>
    </location>
</feature>
<feature type="compositionally biased region" description="Acidic residues" evidence="2">
    <location>
        <begin position="270"/>
        <end position="300"/>
    </location>
</feature>
<feature type="compositionally biased region" description="Basic and acidic residues" evidence="2">
    <location>
        <begin position="248"/>
        <end position="269"/>
    </location>
</feature>
<feature type="region of interest" description="Disordered" evidence="2">
    <location>
        <begin position="131"/>
        <end position="357"/>
    </location>
</feature>
<accession>A0AAE0ESM1</accession>
<feature type="compositionally biased region" description="Low complexity" evidence="2">
    <location>
        <begin position="431"/>
        <end position="448"/>
    </location>
</feature>
<feature type="region of interest" description="Disordered" evidence="2">
    <location>
        <begin position="1"/>
        <end position="20"/>
    </location>
</feature>
<organism evidence="3 4">
    <name type="scientific">Cymbomonas tetramitiformis</name>
    <dbReference type="NCBI Taxonomy" id="36881"/>
    <lineage>
        <taxon>Eukaryota</taxon>
        <taxon>Viridiplantae</taxon>
        <taxon>Chlorophyta</taxon>
        <taxon>Pyramimonadophyceae</taxon>
        <taxon>Pyramimonadales</taxon>
        <taxon>Pyramimonadaceae</taxon>
        <taxon>Cymbomonas</taxon>
    </lineage>
</organism>
<feature type="coiled-coil region" evidence="1">
    <location>
        <begin position="539"/>
        <end position="583"/>
    </location>
</feature>
<evidence type="ECO:0000313" key="3">
    <source>
        <dbReference type="EMBL" id="KAK3237370.1"/>
    </source>
</evidence>
<feature type="compositionally biased region" description="Polar residues" evidence="2">
    <location>
        <begin position="159"/>
        <end position="190"/>
    </location>
</feature>
<reference evidence="3 4" key="1">
    <citation type="journal article" date="2015" name="Genome Biol. Evol.">
        <title>Comparative Genomics of a Bacterivorous Green Alga Reveals Evolutionary Causalities and Consequences of Phago-Mixotrophic Mode of Nutrition.</title>
        <authorList>
            <person name="Burns J.A."/>
            <person name="Paasch A."/>
            <person name="Narechania A."/>
            <person name="Kim E."/>
        </authorList>
    </citation>
    <scope>NUCLEOTIDE SEQUENCE [LARGE SCALE GENOMIC DNA]</scope>
    <source>
        <strain evidence="3 4">PLY_AMNH</strain>
    </source>
</reference>
<feature type="region of interest" description="Disordered" evidence="2">
    <location>
        <begin position="69"/>
        <end position="116"/>
    </location>
</feature>
<feature type="region of interest" description="Disordered" evidence="2">
    <location>
        <begin position="410"/>
        <end position="520"/>
    </location>
</feature>
<keyword evidence="1" id="KW-0175">Coiled coil</keyword>
<feature type="non-terminal residue" evidence="3">
    <location>
        <position position="650"/>
    </location>
</feature>
<dbReference type="EMBL" id="LGRX02034620">
    <property type="protein sequence ID" value="KAK3237370.1"/>
    <property type="molecule type" value="Genomic_DNA"/>
</dbReference>
<name>A0AAE0ESM1_9CHLO</name>
<feature type="compositionally biased region" description="Acidic residues" evidence="2">
    <location>
        <begin position="208"/>
        <end position="231"/>
    </location>
</feature>
<gene>
    <name evidence="3" type="ORF">CYMTET_52549</name>
</gene>
<sequence>MVLNKLCDADSRQPNPREFQRRALVEERINPVSSNPDNLMSEKVDPRVVQQRVLERLKLASASNISAVAYKPQDAPAADKKPTRAELVEHGQQAAASDPPAVTAGPTVEAASASVKRRARVVLQSMEQSKALRDMYHRGQPRSASSSSGGHRDDHRSQSARSGPTETEGSGFGSVQSSPSRDDTTSSAHGSSRRHQQGRTEEVRKEEAEDYVEEPYEEVEDYMEEEEEGEHEENGSPGRGRYYGETQSSHRDDRAHPGLNRSKQDSRAAEEEEEEEEQEERQHEGDEDMGEEEEEEEEEGGQSPVNFRSTLAALRGELNISATALHPPRPPPRTQPLREAPPQMPPSHRGSLRDLPGQLSHVSAGISEFAEEVTPVHEHDVRHALQVAHASSDAARNYARAMQGINQEAGAGHGAVRRGSPAKSTPLKLTPSVSGGPSPPGSAVSAASNRSAHISEEELAMPYAERRRARDGEGSAAGSASGSPAPSPRLQPRSPSGVSGSPALSPRLQPRSNGAVVPAGLEGGAAVGPLAPRGSPDALVQLRAENRLLQEELKQAQLASAGAEADRMELEQQLQTMRRLQARPVTHEALVRSPHSLACAREFIGGCEALAAPRAVPAITSPLTPFGRSRPPILHVPKLEVPAFPLFLSS</sequence>
<evidence type="ECO:0000313" key="4">
    <source>
        <dbReference type="Proteomes" id="UP001190700"/>
    </source>
</evidence>
<keyword evidence="4" id="KW-1185">Reference proteome</keyword>